<protein>
    <submittedName>
        <fullName evidence="1">Uncharacterized protein</fullName>
    </submittedName>
</protein>
<dbReference type="EMBL" id="MT144216">
    <property type="protein sequence ID" value="QJA50763.1"/>
    <property type="molecule type" value="Genomic_DNA"/>
</dbReference>
<evidence type="ECO:0000313" key="1">
    <source>
        <dbReference type="EMBL" id="QJA50763.1"/>
    </source>
</evidence>
<dbReference type="AlphaFoldDB" id="A0A6H1ZS56"/>
<evidence type="ECO:0000313" key="3">
    <source>
        <dbReference type="EMBL" id="QJA83435.1"/>
    </source>
</evidence>
<dbReference type="EMBL" id="MT141496">
    <property type="protein sequence ID" value="QJA63415.1"/>
    <property type="molecule type" value="Genomic_DNA"/>
</dbReference>
<dbReference type="EMBL" id="MT142510">
    <property type="protein sequence ID" value="QJA83435.1"/>
    <property type="molecule type" value="Genomic_DNA"/>
</dbReference>
<evidence type="ECO:0000313" key="2">
    <source>
        <dbReference type="EMBL" id="QJA63415.1"/>
    </source>
</evidence>
<organism evidence="1">
    <name type="scientific">viral metagenome</name>
    <dbReference type="NCBI Taxonomy" id="1070528"/>
    <lineage>
        <taxon>unclassified sequences</taxon>
        <taxon>metagenomes</taxon>
        <taxon>organismal metagenomes</taxon>
    </lineage>
</organism>
<reference evidence="1" key="1">
    <citation type="submission" date="2020-03" db="EMBL/GenBank/DDBJ databases">
        <title>The deep terrestrial virosphere.</title>
        <authorList>
            <person name="Holmfeldt K."/>
            <person name="Nilsson E."/>
            <person name="Simone D."/>
            <person name="Lopez-Fernandez M."/>
            <person name="Wu X."/>
            <person name="de Brujin I."/>
            <person name="Lundin D."/>
            <person name="Andersson A."/>
            <person name="Bertilsson S."/>
            <person name="Dopson M."/>
        </authorList>
    </citation>
    <scope>NUCLEOTIDE SEQUENCE</scope>
    <source>
        <strain evidence="3">MM415A00288</strain>
        <strain evidence="2">MM415B00628</strain>
        <strain evidence="1">TM448A01891</strain>
    </source>
</reference>
<name>A0A6H1ZS56_9ZZZZ</name>
<sequence>MTQEKDQYYGVVDEQVDSRDWLIADGVNIPRSPRGTDSFMLNGATQYPQYDVAKNSCTVHGAMGAYSDLTGYKFSVDERKEIWQEALNRGADPSVGWYINSAVDLVREWVNKNCPVQVNYYRVMLGSFEHGAVMRLGYSVIGGYRGNKTYNLDRDDGVLDSTEFINTTYGHCLRWNYSKGDEYDRVVDNYPYRNTNLYLLPTANWQELVKNNVFFKFGYIYLIKNA</sequence>
<proteinExistence type="predicted"/>
<gene>
    <name evidence="3" type="ORF">MM415A00288_0055</name>
    <name evidence="2" type="ORF">MM415B00628_0033</name>
    <name evidence="1" type="ORF">TM448A01891_0010</name>
</gene>
<accession>A0A6H1ZS56</accession>